<evidence type="ECO:0000256" key="1">
    <source>
        <dbReference type="SAM" id="MobiDB-lite"/>
    </source>
</evidence>
<dbReference type="GO" id="GO:0003676">
    <property type="term" value="F:nucleic acid binding"/>
    <property type="evidence" value="ECO:0007669"/>
    <property type="project" value="InterPro"/>
</dbReference>
<dbReference type="CDD" id="cd03714">
    <property type="entry name" value="RT_DIRS1"/>
    <property type="match status" value="1"/>
</dbReference>
<feature type="region of interest" description="Disordered" evidence="1">
    <location>
        <begin position="1"/>
        <end position="34"/>
    </location>
</feature>
<dbReference type="CDD" id="cd09275">
    <property type="entry name" value="RNase_HI_RT_DIRS1"/>
    <property type="match status" value="1"/>
</dbReference>
<evidence type="ECO:0000313" key="2">
    <source>
        <dbReference type="EMBL" id="CAB4030123.1"/>
    </source>
</evidence>
<name>A0A6S7KPT3_PARCT</name>
<dbReference type="AlphaFoldDB" id="A0A6S7KPT3"/>
<dbReference type="PANTHER" id="PTHR33050">
    <property type="entry name" value="REVERSE TRANSCRIPTASE DOMAIN-CONTAINING PROTEIN"/>
    <property type="match status" value="1"/>
</dbReference>
<dbReference type="InterPro" id="IPR002156">
    <property type="entry name" value="RNaseH_domain"/>
</dbReference>
<dbReference type="OrthoDB" id="6771932at2759"/>
<dbReference type="Gene3D" id="3.30.70.270">
    <property type="match status" value="1"/>
</dbReference>
<dbReference type="SUPFAM" id="SSF56672">
    <property type="entry name" value="DNA/RNA polymerases"/>
    <property type="match status" value="1"/>
</dbReference>
<feature type="region of interest" description="Disordered" evidence="1">
    <location>
        <begin position="59"/>
        <end position="119"/>
    </location>
</feature>
<dbReference type="InterPro" id="IPR000477">
    <property type="entry name" value="RT_dom"/>
</dbReference>
<gene>
    <name evidence="2" type="ORF">PACLA_8A036096</name>
</gene>
<feature type="compositionally biased region" description="Acidic residues" evidence="1">
    <location>
        <begin position="79"/>
        <end position="90"/>
    </location>
</feature>
<comment type="caution">
    <text evidence="2">The sequence shown here is derived from an EMBL/GenBank/DDBJ whole genome shotgun (WGS) entry which is preliminary data.</text>
</comment>
<dbReference type="Pfam" id="PF00078">
    <property type="entry name" value="RVT_1"/>
    <property type="match status" value="1"/>
</dbReference>
<sequence length="951" mass="107265">MDQEGSHGLASTEAPDQAITEASRIQPEAPKPDIQEALANIDTTMGKMADLFEILIAEKANKPLQGERPTGKKQTAAEREDDAAGGDESETSSFRSRGKRQRREQSPDDISIHAGESEDGLAQLLGSSEKERENEPDTEAEHLLNDLAKGLSDDESIGPNISQKLADIALKRWGKQLNPEKLKSILEKYTRPENCPGMTCKKVNPEIWQLLGSKSKRTDIQLYNLQQSVLKATFAALQTTNMLVETPNRDNSQLLASLVDTVAILAHTHTNLSLVRKEQIKPALKQEYSAICSLEDQPNSKLLFGNNLAKNLKDAKEASSLSSSMKSYPPEQYNYSANKKPALKNKQDFSQGQRVVIECTETPVQLNLPGQKFHPHEYQILDAEISKLVGKGVVNKVQPETTQFISSIFLRPKPDGSHRLILNLKKFNETVVYHHFKMDSIYDITKLVTKDCFMAYFDLKDAYYSIPIKASDRKYLRFIWKEEIYQFTCLPNGLSCAPRVFTKILKPALATLHSMGHISVAHIDDCYLQGQTYDKCVVNVLDTFMLLDNLGFVIHPIKSILKPSQQIITLGFLINSLSMTIRLTSDKAIDLKKACKALRTASKPQTIREVARIIGKIVASFPGVMYGPLYYRELDKDKTQALKEAKGDFDATMALSQGAKTELHWWEYHVENSFQKLTHEEQQHKITTDVSLSGWGAEYQDISTGGMWTKSEATNHINYLEMLAIFLGLKTFAKNLNNTHIGIMCDNTTAVNVINHMGTSHSDICNIMAKQIWEWYIDKNIWLTVAHIPGKQNFVADYESKRHQRESEWMLNKALLSDTLIKLNFSPEIDLFATRINKQFPKYVAYRPDPNSCAIDAFTLSWANLKFYAFPPFSVIGAMLAKIQKERGQGICVLPNWPTQSCYAKAFHMMTQEPVYIKASKSLLNLPSHPQEVHPIWQKMNLIICLLSGRN</sequence>
<protein>
    <submittedName>
        <fullName evidence="2">Uncharacterized protein</fullName>
    </submittedName>
</protein>
<dbReference type="Proteomes" id="UP001152795">
    <property type="component" value="Unassembled WGS sequence"/>
</dbReference>
<reference evidence="2" key="1">
    <citation type="submission" date="2020-04" db="EMBL/GenBank/DDBJ databases">
        <authorList>
            <person name="Alioto T."/>
            <person name="Alioto T."/>
            <person name="Gomez Garrido J."/>
        </authorList>
    </citation>
    <scope>NUCLEOTIDE SEQUENCE</scope>
    <source>
        <strain evidence="2">A484AB</strain>
    </source>
</reference>
<dbReference type="EMBL" id="CACRXK020016641">
    <property type="protein sequence ID" value="CAB4030123.1"/>
    <property type="molecule type" value="Genomic_DNA"/>
</dbReference>
<dbReference type="InterPro" id="IPR043128">
    <property type="entry name" value="Rev_trsase/Diguanyl_cyclase"/>
</dbReference>
<dbReference type="Gene3D" id="3.10.10.10">
    <property type="entry name" value="HIV Type 1 Reverse Transcriptase, subunit A, domain 1"/>
    <property type="match status" value="1"/>
</dbReference>
<accession>A0A6S7KPT3</accession>
<dbReference type="PROSITE" id="PS50878">
    <property type="entry name" value="RT_POL"/>
    <property type="match status" value="1"/>
</dbReference>
<dbReference type="Pfam" id="PF13456">
    <property type="entry name" value="RVT_3"/>
    <property type="match status" value="1"/>
</dbReference>
<keyword evidence="3" id="KW-1185">Reference proteome</keyword>
<dbReference type="InterPro" id="IPR043502">
    <property type="entry name" value="DNA/RNA_pol_sf"/>
</dbReference>
<dbReference type="PANTHER" id="PTHR33050:SF7">
    <property type="entry name" value="RIBONUCLEASE H"/>
    <property type="match status" value="1"/>
</dbReference>
<organism evidence="2 3">
    <name type="scientific">Paramuricea clavata</name>
    <name type="common">Red gorgonian</name>
    <name type="synonym">Violescent sea-whip</name>
    <dbReference type="NCBI Taxonomy" id="317549"/>
    <lineage>
        <taxon>Eukaryota</taxon>
        <taxon>Metazoa</taxon>
        <taxon>Cnidaria</taxon>
        <taxon>Anthozoa</taxon>
        <taxon>Octocorallia</taxon>
        <taxon>Malacalcyonacea</taxon>
        <taxon>Plexauridae</taxon>
        <taxon>Paramuricea</taxon>
    </lineage>
</organism>
<evidence type="ECO:0000313" key="3">
    <source>
        <dbReference type="Proteomes" id="UP001152795"/>
    </source>
</evidence>
<proteinExistence type="predicted"/>
<dbReference type="GO" id="GO:0004523">
    <property type="term" value="F:RNA-DNA hybrid ribonuclease activity"/>
    <property type="evidence" value="ECO:0007669"/>
    <property type="project" value="InterPro"/>
</dbReference>
<dbReference type="InterPro" id="IPR052055">
    <property type="entry name" value="Hepadnavirus_pol/RT"/>
</dbReference>